<gene>
    <name evidence="2" type="ORF">BDD16_003858</name>
</gene>
<name>A0A7Y9U8H5_9BURK</name>
<keyword evidence="1" id="KW-0175">Coiled coil</keyword>
<comment type="caution">
    <text evidence="2">The sequence shown here is derived from an EMBL/GenBank/DDBJ whole genome shotgun (WGS) entry which is preliminary data.</text>
</comment>
<keyword evidence="3" id="KW-1185">Reference proteome</keyword>
<evidence type="ECO:0000256" key="1">
    <source>
        <dbReference type="SAM" id="Coils"/>
    </source>
</evidence>
<dbReference type="AlphaFoldDB" id="A0A7Y9U8H5"/>
<reference evidence="2 3" key="1">
    <citation type="submission" date="2020-07" db="EMBL/GenBank/DDBJ databases">
        <title>Genomic Encyclopedia of Archaeal and Bacterial Type Strains, Phase II (KMG-II): from individual species to whole genera.</title>
        <authorList>
            <person name="Goeker M."/>
        </authorList>
    </citation>
    <scope>NUCLEOTIDE SEQUENCE [LARGE SCALE GENOMIC DNA]</scope>
    <source>
        <strain evidence="2 3">DSM 21226</strain>
    </source>
</reference>
<proteinExistence type="predicted"/>
<sequence>MNHQPRSPSNTEVSGRGRASRCCGLLVALVLTGGLDAASGATRAWLVAGEPDARIADSRSTATTLWVADTLRASAITQTFLADPTPDVLEIRSGPNGADSPTTLQPLARVFGQQAFNAVPVWRYRVSSTLAGARADMLSAALDKDFGAMGPADRGLFFYAGPGAPDTTDAAGNTLRLWDNTGLAVRELDTLARHVPVNAPMRFVLTQCHSSGFQRLIRSGARDQRSLGRHNRCVFTAEPVDRAGSVPRCSSGSADAGSEGNRDYAAQFFSALSGRTRTGAALPRSADLDGNRVITLHEAHLYAVIEGDGAELPRASTETYLERWQPVWLRYLDTVSEPDNEYGQVARVLAERLRLPLRGRALVDALETRQKDMAGRLDRLAEESRRVGAETDRLQATLRRSLTQRWPAAAHPHTAGYARFLANDVAAAQNFLQAQTTTYPALVAKQDRLAQIALERQALERSLTQLDKLMRMRHLARVQAQFEQHASAQARQDHARLASCEHTPL</sequence>
<dbReference type="EMBL" id="JACCFH010000001">
    <property type="protein sequence ID" value="NYG34872.1"/>
    <property type="molecule type" value="Genomic_DNA"/>
</dbReference>
<evidence type="ECO:0000313" key="2">
    <source>
        <dbReference type="EMBL" id="NYG34872.1"/>
    </source>
</evidence>
<dbReference type="Proteomes" id="UP000518288">
    <property type="component" value="Unassembled WGS sequence"/>
</dbReference>
<accession>A0A7Y9U8H5</accession>
<feature type="coiled-coil region" evidence="1">
    <location>
        <begin position="442"/>
        <end position="469"/>
    </location>
</feature>
<protein>
    <submittedName>
        <fullName evidence="2">Chaperonin cofactor prefoldin</fullName>
    </submittedName>
</protein>
<evidence type="ECO:0000313" key="3">
    <source>
        <dbReference type="Proteomes" id="UP000518288"/>
    </source>
</evidence>
<organism evidence="2 3">
    <name type="scientific">Sphaerotilus montanus</name>
    <dbReference type="NCBI Taxonomy" id="522889"/>
    <lineage>
        <taxon>Bacteria</taxon>
        <taxon>Pseudomonadati</taxon>
        <taxon>Pseudomonadota</taxon>
        <taxon>Betaproteobacteria</taxon>
        <taxon>Burkholderiales</taxon>
        <taxon>Sphaerotilaceae</taxon>
        <taxon>Sphaerotilus</taxon>
    </lineage>
</organism>
<dbReference type="RefSeq" id="WP_179635461.1">
    <property type="nucleotide sequence ID" value="NZ_JACCFH010000001.1"/>
</dbReference>